<evidence type="ECO:0000256" key="6">
    <source>
        <dbReference type="SAM" id="MobiDB-lite"/>
    </source>
</evidence>
<dbReference type="InterPro" id="IPR008874">
    <property type="entry name" value="TraT_complement-R"/>
</dbReference>
<reference evidence="8" key="1">
    <citation type="journal article" date="2019" name="Int. J. Syst. Evol. Microbiol.">
        <title>The Global Catalogue of Microorganisms (GCM) 10K type strain sequencing project: providing services to taxonomists for standard genome sequencing and annotation.</title>
        <authorList>
            <consortium name="The Broad Institute Genomics Platform"/>
            <consortium name="The Broad Institute Genome Sequencing Center for Infectious Disease"/>
            <person name="Wu L."/>
            <person name="Ma J."/>
        </authorList>
    </citation>
    <scope>NUCLEOTIDE SEQUENCE [LARGE SCALE GENOMIC DNA]</scope>
    <source>
        <strain evidence="8">JCM 17843</strain>
    </source>
</reference>
<evidence type="ECO:0000313" key="8">
    <source>
        <dbReference type="Proteomes" id="UP000602381"/>
    </source>
</evidence>
<dbReference type="RefSeq" id="WP_188873609.1">
    <property type="nucleotide sequence ID" value="NZ_BMOV01000003.1"/>
</dbReference>
<evidence type="ECO:0000256" key="4">
    <source>
        <dbReference type="ARBA" id="ARBA00023139"/>
    </source>
</evidence>
<comment type="caution">
    <text evidence="7">The sequence shown here is derived from an EMBL/GenBank/DDBJ whole genome shotgun (WGS) entry which is preliminary data.</text>
</comment>
<evidence type="ECO:0000313" key="7">
    <source>
        <dbReference type="EMBL" id="GGO09651.1"/>
    </source>
</evidence>
<keyword evidence="4" id="KW-0564">Palmitate</keyword>
<keyword evidence="2" id="KW-0732">Signal</keyword>
<sequence length="229" mass="24132">MVAPPQLDPPRAEDKTVYISFRNLSDANVDLRNQLRAGASSLGWVLVNDPEKAKFRLRGDLRFFGEVEPESGGLGAAAGMGIISGAATGIGTYALADTVMGNNASSVIGGTAGSLMGLGIANASRPREWAMIIDFVLEEYSETPVEFTIETGSSSDRLDGAGASNARMASGGSQRSGNSSSASSTRTSNYFPHGVRLSAWANQMNMAEEEAIPHILPRVERVVAQILPQ</sequence>
<accession>A0ABQ2LC07</accession>
<feature type="region of interest" description="Disordered" evidence="6">
    <location>
        <begin position="150"/>
        <end position="188"/>
    </location>
</feature>
<name>A0ABQ2LC07_9PROT</name>
<feature type="compositionally biased region" description="Low complexity" evidence="6">
    <location>
        <begin position="169"/>
        <end position="188"/>
    </location>
</feature>
<evidence type="ECO:0000256" key="3">
    <source>
        <dbReference type="ARBA" id="ARBA00023136"/>
    </source>
</evidence>
<dbReference type="EMBL" id="BMOV01000003">
    <property type="protein sequence ID" value="GGO09651.1"/>
    <property type="molecule type" value="Genomic_DNA"/>
</dbReference>
<evidence type="ECO:0000256" key="5">
    <source>
        <dbReference type="ARBA" id="ARBA00023288"/>
    </source>
</evidence>
<keyword evidence="5" id="KW-0449">Lipoprotein</keyword>
<gene>
    <name evidence="7" type="ORF">GCM10007972_11350</name>
</gene>
<keyword evidence="3" id="KW-0472">Membrane</keyword>
<protein>
    <submittedName>
        <fullName evidence="7">Uncharacterized protein</fullName>
    </submittedName>
</protein>
<comment type="subcellular location">
    <subcellularLocation>
        <location evidence="1">Cell outer membrane</location>
        <topology evidence="1">Lipid-anchor</topology>
    </subcellularLocation>
</comment>
<evidence type="ECO:0000256" key="2">
    <source>
        <dbReference type="ARBA" id="ARBA00022729"/>
    </source>
</evidence>
<dbReference type="Pfam" id="PF05818">
    <property type="entry name" value="TraT"/>
    <property type="match status" value="1"/>
</dbReference>
<proteinExistence type="predicted"/>
<keyword evidence="8" id="KW-1185">Reference proteome</keyword>
<evidence type="ECO:0000256" key="1">
    <source>
        <dbReference type="ARBA" id="ARBA00004459"/>
    </source>
</evidence>
<dbReference type="Proteomes" id="UP000602381">
    <property type="component" value="Unassembled WGS sequence"/>
</dbReference>
<organism evidence="7 8">
    <name type="scientific">Iodidimonas muriae</name>
    <dbReference type="NCBI Taxonomy" id="261467"/>
    <lineage>
        <taxon>Bacteria</taxon>
        <taxon>Pseudomonadati</taxon>
        <taxon>Pseudomonadota</taxon>
        <taxon>Alphaproteobacteria</taxon>
        <taxon>Iodidimonadales</taxon>
        <taxon>Iodidimonadaceae</taxon>
        <taxon>Iodidimonas</taxon>
    </lineage>
</organism>